<feature type="transmembrane region" description="Helical" evidence="1">
    <location>
        <begin position="103"/>
        <end position="127"/>
    </location>
</feature>
<name>A0ABX8TMB6_9CAUL</name>
<accession>A0ABX8TMB6</accession>
<evidence type="ECO:0000256" key="1">
    <source>
        <dbReference type="SAM" id="Phobius"/>
    </source>
</evidence>
<gene>
    <name evidence="2" type="ORF">KWG56_18575</name>
</gene>
<protein>
    <submittedName>
        <fullName evidence="2">Uncharacterized protein</fullName>
    </submittedName>
</protein>
<keyword evidence="1" id="KW-0472">Membrane</keyword>
<evidence type="ECO:0000313" key="2">
    <source>
        <dbReference type="EMBL" id="QYC12367.1"/>
    </source>
</evidence>
<dbReference type="EMBL" id="CP080035">
    <property type="protein sequence ID" value="QYC12367.1"/>
    <property type="molecule type" value="Genomic_DNA"/>
</dbReference>
<dbReference type="GeneID" id="94377304"/>
<feature type="transmembrane region" description="Helical" evidence="1">
    <location>
        <begin position="72"/>
        <end position="97"/>
    </location>
</feature>
<keyword evidence="2" id="KW-0614">Plasmid</keyword>
<feature type="transmembrane region" description="Helical" evidence="1">
    <location>
        <begin position="40"/>
        <end position="60"/>
    </location>
</feature>
<keyword evidence="1" id="KW-0812">Transmembrane</keyword>
<evidence type="ECO:0000313" key="3">
    <source>
        <dbReference type="Proteomes" id="UP000824334"/>
    </source>
</evidence>
<keyword evidence="1" id="KW-1133">Transmembrane helix</keyword>
<geneLocation type="plasmid" evidence="2 3">
    <name>unnamed1</name>
</geneLocation>
<reference evidence="2 3" key="1">
    <citation type="submission" date="2021-07" db="EMBL/GenBank/DDBJ databases">
        <title>Isolation and characterization of bacteria from a gold mining with a capacity of golden bioaccumulation.</title>
        <authorList>
            <person name="Yang X.J."/>
        </authorList>
    </citation>
    <scope>NUCLEOTIDE SEQUENCE [LARGE SCALE GENOMIC DNA]</scope>
    <source>
        <strain evidence="2 3">Au29</strain>
        <plasmid evidence="2 3">unnamed1</plasmid>
    </source>
</reference>
<sequence length="131" mass="13756">MSRYTNLNYRTERKGHPYMFARLSQKAAFPALTSPTPQQVLSLGMVGLAAVVIATTAAVAGTDNTFQQADTFITNFISGTGGKTIAGIALISAVINIAIKFNWIFFGSAIAVGLACGIGPNIVSSFFTGVF</sequence>
<dbReference type="RefSeq" id="WP_201101137.1">
    <property type="nucleotide sequence ID" value="NZ_BAAAEE010000011.1"/>
</dbReference>
<organism evidence="2 3">
    <name type="scientific">Brevundimonas nasdae</name>
    <dbReference type="NCBI Taxonomy" id="172043"/>
    <lineage>
        <taxon>Bacteria</taxon>
        <taxon>Pseudomonadati</taxon>
        <taxon>Pseudomonadota</taxon>
        <taxon>Alphaproteobacteria</taxon>
        <taxon>Caulobacterales</taxon>
        <taxon>Caulobacteraceae</taxon>
        <taxon>Brevundimonas</taxon>
    </lineage>
</organism>
<dbReference type="Proteomes" id="UP000824334">
    <property type="component" value="Plasmid unnamed1"/>
</dbReference>
<keyword evidence="3" id="KW-1185">Reference proteome</keyword>
<proteinExistence type="predicted"/>